<organism evidence="1 2">
    <name type="scientific">Candida boidinii</name>
    <name type="common">Yeast</name>
    <dbReference type="NCBI Taxonomy" id="5477"/>
    <lineage>
        <taxon>Eukaryota</taxon>
        <taxon>Fungi</taxon>
        <taxon>Dikarya</taxon>
        <taxon>Ascomycota</taxon>
        <taxon>Saccharomycotina</taxon>
        <taxon>Pichiomycetes</taxon>
        <taxon>Pichiales</taxon>
        <taxon>Pichiaceae</taxon>
        <taxon>Ogataea</taxon>
        <taxon>Ogataea/Candida clade</taxon>
    </lineage>
</organism>
<dbReference type="Proteomes" id="UP001165101">
    <property type="component" value="Unassembled WGS sequence"/>
</dbReference>
<keyword evidence="2" id="KW-1185">Reference proteome</keyword>
<evidence type="ECO:0000313" key="1">
    <source>
        <dbReference type="EMBL" id="GME92612.1"/>
    </source>
</evidence>
<reference evidence="1" key="1">
    <citation type="submission" date="2023-04" db="EMBL/GenBank/DDBJ databases">
        <title>Candida boidinii NBRC 1967.</title>
        <authorList>
            <person name="Ichikawa N."/>
            <person name="Sato H."/>
            <person name="Tonouchi N."/>
        </authorList>
    </citation>
    <scope>NUCLEOTIDE SEQUENCE</scope>
    <source>
        <strain evidence="1">NBRC 1967</strain>
    </source>
</reference>
<name>A0ACB5TPE2_CANBO</name>
<accession>A0ACB5TPE2</accession>
<dbReference type="EMBL" id="BSXV01001373">
    <property type="protein sequence ID" value="GME92612.1"/>
    <property type="molecule type" value="Genomic_DNA"/>
</dbReference>
<proteinExistence type="predicted"/>
<comment type="caution">
    <text evidence="1">The sequence shown here is derived from an EMBL/GenBank/DDBJ whole genome shotgun (WGS) entry which is preliminary data.</text>
</comment>
<protein>
    <submittedName>
        <fullName evidence="1">Unnamed protein product</fullName>
    </submittedName>
</protein>
<gene>
    <name evidence="1" type="ORF">Cboi01_000281700</name>
</gene>
<evidence type="ECO:0000313" key="2">
    <source>
        <dbReference type="Proteomes" id="UP001165101"/>
    </source>
</evidence>
<sequence length="460" mass="50741">MELVKDVVIDDDTNSEEASMVDTDGKSSSVKDDEDDESEQNSEEENVIGDGDDEDYDSSLLSKSIYTKLRKNSISKKSSTNKTNHNKTTRNTSSSRKHKPTLQQYYKPGSKIKEIKAHEDSITCLGFDQPFGTLVTASRDNTVRVWDLSRGKCTGLLEGHYATVTAMQMEDSLVVTGSLDASLKLWRVSKLNSPHANDDEFNIDSINNSKSIRAGAGNDGDDDDVDSPLLTTFESHVQEVTALHFNDSTLVSGSADRTIRQWDLNTGNCLQTIDVLWSVNMMNTRHLNQGSTSSIDLSLGKIQSGTGKYPFIGALQCYDAALASGTADGIVRLWDLRSGEIIRQLIGHTGPVTSLQFDSANLTTGSSDRSIRIWDLRTGGMIDSFAYDSPISSLQFDESKIVSANNENTVKIYDRIDGRHWKCGEGEENVDYKGKTNYARYKEGYLVEGRNDGTIGVWAI</sequence>